<dbReference type="Proteomes" id="UP001152531">
    <property type="component" value="Unassembled WGS sequence"/>
</dbReference>
<organism evidence="1 2">
    <name type="scientific">[Candida] jaroonii</name>
    <dbReference type="NCBI Taxonomy" id="467808"/>
    <lineage>
        <taxon>Eukaryota</taxon>
        <taxon>Fungi</taxon>
        <taxon>Dikarya</taxon>
        <taxon>Ascomycota</taxon>
        <taxon>Saccharomycotina</taxon>
        <taxon>Pichiomycetes</taxon>
        <taxon>Debaryomycetaceae</taxon>
        <taxon>Yamadazyma</taxon>
    </lineage>
</organism>
<reference evidence="1" key="1">
    <citation type="submission" date="2022-06" db="EMBL/GenBank/DDBJ databases">
        <authorList>
            <person name="Legras J.-L."/>
            <person name="Devillers H."/>
            <person name="Grondin C."/>
        </authorList>
    </citation>
    <scope>NUCLEOTIDE SEQUENCE</scope>
    <source>
        <strain evidence="1">CLIB 1444</strain>
    </source>
</reference>
<protein>
    <submittedName>
        <fullName evidence="1">2-acyl-1-lysophosphatidylinositol acyltransferase</fullName>
    </submittedName>
</protein>
<gene>
    <name evidence="1" type="ORF">CLIB1444_15S00958</name>
</gene>
<name>A0ACA9YED8_9ASCO</name>
<accession>A0ACA9YED8</accession>
<proteinExistence type="predicted"/>
<dbReference type="EMBL" id="CALSDN010000015">
    <property type="protein sequence ID" value="CAH6723423.1"/>
    <property type="molecule type" value="Genomic_DNA"/>
</dbReference>
<evidence type="ECO:0000313" key="1">
    <source>
        <dbReference type="EMBL" id="CAH6723423.1"/>
    </source>
</evidence>
<sequence>MSIIPTPIIMVKNGILLLLFMLGCVILVGFQLIIGFIFKNSPGHKHDGIGLTKTYFVQMMAFFHANASPNKISITYDSKKLPEGNEFTVNGFNDLQGILSPNSIIISNHQIYTDWLYVWFLLYTSKLSSTIHIILKDLSKVPILGYGMRNYNFLFLSRKWEQDKVILTNQLLAIDANARGSGPANGIVHTQSTNITNGVGDVKVWPNQNISKDLYPYTIVLYPEGTVPSLRTTKKSKEYCEQVGKPILNHVLLPRVRGLYLSLLNLRNSVSVVYDITTGYSGLKEKEFGEDIYTLKNVFLRGKGPKQVNYHIRAFNISEIPLGADVLDIDQVKEDDLKRFEDWLFKVWYEKDELMDTFYKYGKFITSDDPNFDTYKTVVADMKLRSVLELTPVVSFALILFYLIGKIFKFIFG</sequence>
<keyword evidence="1" id="KW-0012">Acyltransferase</keyword>
<comment type="caution">
    <text evidence="1">The sequence shown here is derived from an EMBL/GenBank/DDBJ whole genome shotgun (WGS) entry which is preliminary data.</text>
</comment>
<keyword evidence="2" id="KW-1185">Reference proteome</keyword>
<evidence type="ECO:0000313" key="2">
    <source>
        <dbReference type="Proteomes" id="UP001152531"/>
    </source>
</evidence>
<keyword evidence="1" id="KW-0808">Transferase</keyword>